<sequence length="496" mass="52798">MTDATTTETPAPASATEEAQQRPAEGLTVRTLETSSLGDRTYVVHDGEAALVIDPQRDIDRVLEVLEADGVRLTHVFETHIHNDYVTGGLALAQATGAAYLVNGEDEVSFDRTPIADGEVVEVGDRMRVRAIATPGHTFTHLSYALSVDGPDGEEPYAVFTGGSLLYGATGRPDLLGEEHTDALVRHQHASAHKLAEQLPDEAEVYPTHGFGSFCSATQSEATASTIGEEKRSNPVLTQDEETYVRELLDGLGAWPAYYVHMGPANAAGPSAPDLSPVQEADATELRRRIDAGEWVVDLRNRKAFAAGHAPGAFNFGLDGAFSTYLGWLIEWGTAVTLLGETAEDVATAQRELVRIGIDRPAAQATGGPQDWTDGDLGSFPTATFADLAQVRHHRDVVVLDVRRADEYEGAAIAGAVNIPIHELPRRVGEVPAGEVWVHCASGYRASVAASFVAAAGRTPVAVDDSFENAEKLGLHLVRPEGDTTDPTDGADGPDV</sequence>
<organism evidence="4 5">
    <name type="scientific">Knoellia remsis</name>
    <dbReference type="NCBI Taxonomy" id="407159"/>
    <lineage>
        <taxon>Bacteria</taxon>
        <taxon>Bacillati</taxon>
        <taxon>Actinomycetota</taxon>
        <taxon>Actinomycetes</taxon>
        <taxon>Micrococcales</taxon>
        <taxon>Intrasporangiaceae</taxon>
        <taxon>Knoellia</taxon>
    </lineage>
</organism>
<dbReference type="RefSeq" id="WP_106299047.1">
    <property type="nucleotide sequence ID" value="NZ_PVTI01000048.1"/>
</dbReference>
<dbReference type="GO" id="GO:0016787">
    <property type="term" value="F:hydrolase activity"/>
    <property type="evidence" value="ECO:0007669"/>
    <property type="project" value="UniProtKB-KW"/>
</dbReference>
<dbReference type="CDD" id="cd07724">
    <property type="entry name" value="POD-like_MBL-fold"/>
    <property type="match status" value="1"/>
</dbReference>
<evidence type="ECO:0000256" key="2">
    <source>
        <dbReference type="SAM" id="MobiDB-lite"/>
    </source>
</evidence>
<dbReference type="Pfam" id="PF00581">
    <property type="entry name" value="Rhodanese"/>
    <property type="match status" value="2"/>
</dbReference>
<evidence type="ECO:0000259" key="3">
    <source>
        <dbReference type="PROSITE" id="PS50206"/>
    </source>
</evidence>
<dbReference type="Proteomes" id="UP000237822">
    <property type="component" value="Unassembled WGS sequence"/>
</dbReference>
<feature type="region of interest" description="Disordered" evidence="2">
    <location>
        <begin position="1"/>
        <end position="26"/>
    </location>
</feature>
<dbReference type="PANTHER" id="PTHR43084:SF1">
    <property type="entry name" value="PERSULFIDE DIOXYGENASE ETHE1, MITOCHONDRIAL"/>
    <property type="match status" value="1"/>
</dbReference>
<protein>
    <submittedName>
        <fullName evidence="4">Glyoxylase-like metal-dependent hydrolase (Beta-lactamase superfamily II)</fullName>
    </submittedName>
</protein>
<dbReference type="InterPro" id="IPR044528">
    <property type="entry name" value="POD-like_MBL-fold"/>
</dbReference>
<dbReference type="GO" id="GO:0046872">
    <property type="term" value="F:metal ion binding"/>
    <property type="evidence" value="ECO:0007669"/>
    <property type="project" value="UniProtKB-KW"/>
</dbReference>
<name>A0A2T0TSX9_9MICO</name>
<feature type="domain" description="Rhodanese" evidence="3">
    <location>
        <begin position="393"/>
        <end position="479"/>
    </location>
</feature>
<dbReference type="PROSITE" id="PS50206">
    <property type="entry name" value="RHODANESE_3"/>
    <property type="match status" value="2"/>
</dbReference>
<comment type="caution">
    <text evidence="4">The sequence shown here is derived from an EMBL/GenBank/DDBJ whole genome shotgun (WGS) entry which is preliminary data.</text>
</comment>
<feature type="compositionally biased region" description="Low complexity" evidence="2">
    <location>
        <begin position="485"/>
        <end position="496"/>
    </location>
</feature>
<dbReference type="CDD" id="cd00158">
    <property type="entry name" value="RHOD"/>
    <property type="match status" value="1"/>
</dbReference>
<dbReference type="InterPro" id="IPR001279">
    <property type="entry name" value="Metallo-B-lactamas"/>
</dbReference>
<reference evidence="4 5" key="1">
    <citation type="submission" date="2018-03" db="EMBL/GenBank/DDBJ databases">
        <title>Genomic Encyclopedia of Archaeal and Bacterial Type Strains, Phase II (KMG-II): from individual species to whole genera.</title>
        <authorList>
            <person name="Goeker M."/>
        </authorList>
    </citation>
    <scope>NUCLEOTIDE SEQUENCE [LARGE SCALE GENOMIC DNA]</scope>
    <source>
        <strain evidence="4 5">ATCC BAA-1496</strain>
    </source>
</reference>
<gene>
    <name evidence="4" type="ORF">BCF74_1489</name>
</gene>
<dbReference type="EMBL" id="PVTI01000048">
    <property type="protein sequence ID" value="PRY48812.1"/>
    <property type="molecule type" value="Genomic_DNA"/>
</dbReference>
<dbReference type="SMART" id="SM00849">
    <property type="entry name" value="Lactamase_B"/>
    <property type="match status" value="1"/>
</dbReference>
<evidence type="ECO:0000313" key="5">
    <source>
        <dbReference type="Proteomes" id="UP000237822"/>
    </source>
</evidence>
<keyword evidence="1" id="KW-0479">Metal-binding</keyword>
<dbReference type="OrthoDB" id="3196337at2"/>
<dbReference type="PANTHER" id="PTHR43084">
    <property type="entry name" value="PERSULFIDE DIOXYGENASE ETHE1"/>
    <property type="match status" value="1"/>
</dbReference>
<dbReference type="AlphaFoldDB" id="A0A2T0TSX9"/>
<dbReference type="Gene3D" id="3.40.250.10">
    <property type="entry name" value="Rhodanese-like domain"/>
    <property type="match status" value="2"/>
</dbReference>
<dbReference type="InterPro" id="IPR036873">
    <property type="entry name" value="Rhodanese-like_dom_sf"/>
</dbReference>
<dbReference type="SUPFAM" id="SSF56281">
    <property type="entry name" value="Metallo-hydrolase/oxidoreductase"/>
    <property type="match status" value="1"/>
</dbReference>
<keyword evidence="4" id="KW-0378">Hydrolase</keyword>
<feature type="domain" description="Rhodanese" evidence="3">
    <location>
        <begin position="290"/>
        <end position="381"/>
    </location>
</feature>
<dbReference type="InterPro" id="IPR051682">
    <property type="entry name" value="Mito_Persulfide_Diox"/>
</dbReference>
<evidence type="ECO:0000313" key="4">
    <source>
        <dbReference type="EMBL" id="PRY48812.1"/>
    </source>
</evidence>
<keyword evidence="5" id="KW-1185">Reference proteome</keyword>
<feature type="region of interest" description="Disordered" evidence="2">
    <location>
        <begin position="477"/>
        <end position="496"/>
    </location>
</feature>
<dbReference type="GO" id="GO:0050313">
    <property type="term" value="F:sulfur dioxygenase activity"/>
    <property type="evidence" value="ECO:0007669"/>
    <property type="project" value="InterPro"/>
</dbReference>
<dbReference type="Gene3D" id="3.60.15.10">
    <property type="entry name" value="Ribonuclease Z/Hydroxyacylglutathione hydrolase-like"/>
    <property type="match status" value="1"/>
</dbReference>
<dbReference type="SMART" id="SM00450">
    <property type="entry name" value="RHOD"/>
    <property type="match status" value="2"/>
</dbReference>
<feature type="compositionally biased region" description="Low complexity" evidence="2">
    <location>
        <begin position="1"/>
        <end position="18"/>
    </location>
</feature>
<dbReference type="InterPro" id="IPR001763">
    <property type="entry name" value="Rhodanese-like_dom"/>
</dbReference>
<dbReference type="InterPro" id="IPR036866">
    <property type="entry name" value="RibonucZ/Hydroxyglut_hydro"/>
</dbReference>
<dbReference type="Pfam" id="PF00753">
    <property type="entry name" value="Lactamase_B"/>
    <property type="match status" value="1"/>
</dbReference>
<dbReference type="GO" id="GO:0070813">
    <property type="term" value="P:hydrogen sulfide metabolic process"/>
    <property type="evidence" value="ECO:0007669"/>
    <property type="project" value="TreeGrafter"/>
</dbReference>
<evidence type="ECO:0000256" key="1">
    <source>
        <dbReference type="ARBA" id="ARBA00022723"/>
    </source>
</evidence>
<dbReference type="SUPFAM" id="SSF52821">
    <property type="entry name" value="Rhodanese/Cell cycle control phosphatase"/>
    <property type="match status" value="2"/>
</dbReference>
<accession>A0A2T0TSX9</accession>
<dbReference type="GO" id="GO:0006749">
    <property type="term" value="P:glutathione metabolic process"/>
    <property type="evidence" value="ECO:0007669"/>
    <property type="project" value="InterPro"/>
</dbReference>
<proteinExistence type="predicted"/>